<dbReference type="HOGENOM" id="CLU_039510_2_0_9"/>
<reference evidence="2 3" key="1">
    <citation type="submission" date="2012-05" db="EMBL/GenBank/DDBJ databases">
        <authorList>
            <person name="Weinstock G."/>
            <person name="Sodergren E."/>
            <person name="Lobos E.A."/>
            <person name="Fulton L."/>
            <person name="Fulton R."/>
            <person name="Courtney L."/>
            <person name="Fronick C."/>
            <person name="O'Laughlin M."/>
            <person name="Godfrey J."/>
            <person name="Wilson R.M."/>
            <person name="Miner T."/>
            <person name="Farmer C."/>
            <person name="Delehaunty K."/>
            <person name="Cordes M."/>
            <person name="Minx P."/>
            <person name="Tomlinson C."/>
            <person name="Chen J."/>
            <person name="Wollam A."/>
            <person name="Pepin K.H."/>
            <person name="Bhonagiri V."/>
            <person name="Zhang X."/>
            <person name="Suruliraj S."/>
            <person name="Warren W."/>
            <person name="Mitreva M."/>
            <person name="Mardis E.R."/>
            <person name="Wilson R.K."/>
        </authorList>
    </citation>
    <scope>NUCLEOTIDE SEQUENCE [LARGE SCALE GENOMIC DNA]</scope>
    <source>
        <strain evidence="2 3">DSM 1785</strain>
    </source>
</reference>
<dbReference type="AlphaFoldDB" id="L1QMS0"/>
<sequence>MVNRNLEVSMSKNRFFLYGHNGSGNHGCEAIVRSTAKILRNKYDNAIVTLASGGRNEDKKYNLDKVVNVVDEKNRVSKLTLAYANAYLNIKLFNNRLKSEELEYRDTFYGQDKSTIALSIGGDNYCYPGYQRFTMLHNMLRKKGIKTVLWGCSVEPSKIDEEMAEDLRNYDLIITRETLTLSALEDIGANVKLYPDPAFQLNKINKDLPKGFIEGNTVGINISPMIMKNEKISGITMKNYEVLIEDIIKNTDMNIALIPHVIWEDNNDDRIPSMELYNKFKHTGRVIVIEDDNCEVLKGYISRCRMFIGARTHSTIAAYATGVPTLVVGYSIKAKGIAKDIFGEYENYVIPVQALESEKDLTRAFEWMKCNEDKIKGHLDKFMSSYKEKSLDAAKELKILMNE</sequence>
<dbReference type="Proteomes" id="UP000010420">
    <property type="component" value="Unassembled WGS sequence"/>
</dbReference>
<comment type="caution">
    <text evidence="2">The sequence shown here is derived from an EMBL/GenBank/DDBJ whole genome shotgun (WGS) entry which is preliminary data.</text>
</comment>
<dbReference type="STRING" id="545697.HMPREF0216_00374"/>
<dbReference type="InterPro" id="IPR007345">
    <property type="entry name" value="Polysacch_pyruvyl_Trfase"/>
</dbReference>
<organism evidence="2 3">
    <name type="scientific">Clostridium celatum DSM 1785</name>
    <dbReference type="NCBI Taxonomy" id="545697"/>
    <lineage>
        <taxon>Bacteria</taxon>
        <taxon>Bacillati</taxon>
        <taxon>Bacillota</taxon>
        <taxon>Clostridia</taxon>
        <taxon>Eubacteriales</taxon>
        <taxon>Clostridiaceae</taxon>
        <taxon>Clostridium</taxon>
    </lineage>
</organism>
<feature type="domain" description="Polysaccharide pyruvyl transferase" evidence="1">
    <location>
        <begin position="25"/>
        <end position="331"/>
    </location>
</feature>
<dbReference type="Pfam" id="PF04230">
    <property type="entry name" value="PS_pyruv_trans"/>
    <property type="match status" value="1"/>
</dbReference>
<keyword evidence="3" id="KW-1185">Reference proteome</keyword>
<evidence type="ECO:0000313" key="3">
    <source>
        <dbReference type="Proteomes" id="UP000010420"/>
    </source>
</evidence>
<protein>
    <recommendedName>
        <fullName evidence="1">Polysaccharide pyruvyl transferase domain-containing protein</fullName>
    </recommendedName>
</protein>
<evidence type="ECO:0000259" key="1">
    <source>
        <dbReference type="Pfam" id="PF04230"/>
    </source>
</evidence>
<dbReference type="PATRIC" id="fig|545697.3.peg.367"/>
<dbReference type="PANTHER" id="PTHR36836">
    <property type="entry name" value="COLANIC ACID BIOSYNTHESIS PROTEIN WCAK"/>
    <property type="match status" value="1"/>
</dbReference>
<proteinExistence type="predicted"/>
<dbReference type="PANTHER" id="PTHR36836:SF1">
    <property type="entry name" value="COLANIC ACID BIOSYNTHESIS PROTEIN WCAK"/>
    <property type="match status" value="1"/>
</dbReference>
<gene>
    <name evidence="2" type="ORF">HMPREF0216_00374</name>
</gene>
<name>L1QMS0_9CLOT</name>
<accession>L1QMS0</accession>
<dbReference type="eggNOG" id="COG2327">
    <property type="taxonomic scope" value="Bacteria"/>
</dbReference>
<evidence type="ECO:0000313" key="2">
    <source>
        <dbReference type="EMBL" id="EKY29015.1"/>
    </source>
</evidence>
<dbReference type="EMBL" id="AMEZ01000013">
    <property type="protein sequence ID" value="EKY29015.1"/>
    <property type="molecule type" value="Genomic_DNA"/>
</dbReference>